<keyword evidence="2" id="KW-1185">Reference proteome</keyword>
<gene>
    <name evidence="1" type="ORF">GDO78_019662</name>
</gene>
<evidence type="ECO:0000313" key="2">
    <source>
        <dbReference type="Proteomes" id="UP000770717"/>
    </source>
</evidence>
<comment type="caution">
    <text evidence="1">The sequence shown here is derived from an EMBL/GenBank/DDBJ whole genome shotgun (WGS) entry which is preliminary data.</text>
</comment>
<dbReference type="Proteomes" id="UP000770717">
    <property type="component" value="Unassembled WGS sequence"/>
</dbReference>
<proteinExistence type="predicted"/>
<dbReference type="EMBL" id="WNTK01041514">
    <property type="protein sequence ID" value="KAG9460768.1"/>
    <property type="molecule type" value="Genomic_DNA"/>
</dbReference>
<accession>A0A8J6BIQ7</accession>
<sequence length="91" mass="10694">MRVRKVFNTARGLISVQNTHITFILHREVDRSGGELKRMCRSVHILLQDCYGVCSHSENAADPQDWHCVWNFCSVLQTLQKRKKFFFLKTL</sequence>
<organism evidence="1 2">
    <name type="scientific">Eleutherodactylus coqui</name>
    <name type="common">Puerto Rican coqui</name>
    <dbReference type="NCBI Taxonomy" id="57060"/>
    <lineage>
        <taxon>Eukaryota</taxon>
        <taxon>Metazoa</taxon>
        <taxon>Chordata</taxon>
        <taxon>Craniata</taxon>
        <taxon>Vertebrata</taxon>
        <taxon>Euteleostomi</taxon>
        <taxon>Amphibia</taxon>
        <taxon>Batrachia</taxon>
        <taxon>Anura</taxon>
        <taxon>Neobatrachia</taxon>
        <taxon>Hyloidea</taxon>
        <taxon>Eleutherodactylidae</taxon>
        <taxon>Eleutherodactylinae</taxon>
        <taxon>Eleutherodactylus</taxon>
        <taxon>Eleutherodactylus</taxon>
    </lineage>
</organism>
<evidence type="ECO:0000313" key="1">
    <source>
        <dbReference type="EMBL" id="KAG9460768.1"/>
    </source>
</evidence>
<protein>
    <submittedName>
        <fullName evidence="1">Uncharacterized protein</fullName>
    </submittedName>
</protein>
<dbReference type="AlphaFoldDB" id="A0A8J6BIQ7"/>
<reference evidence="1" key="1">
    <citation type="thesis" date="2020" institute="ProQuest LLC" country="789 East Eisenhower Parkway, Ann Arbor, MI, USA">
        <title>Comparative Genomics and Chromosome Evolution.</title>
        <authorList>
            <person name="Mudd A.B."/>
        </authorList>
    </citation>
    <scope>NUCLEOTIDE SEQUENCE</scope>
    <source>
        <strain evidence="1">HN-11 Male</strain>
        <tissue evidence="1">Kidney and liver</tissue>
    </source>
</reference>
<name>A0A8J6BIQ7_ELECQ</name>